<evidence type="ECO:0000256" key="1">
    <source>
        <dbReference type="ARBA" id="ARBA00004141"/>
    </source>
</evidence>
<feature type="transmembrane region" description="Helical" evidence="6">
    <location>
        <begin position="199"/>
        <end position="217"/>
    </location>
</feature>
<dbReference type="OMA" id="FCVSNFF"/>
<dbReference type="InterPro" id="IPR036938">
    <property type="entry name" value="PAP2/HPO_sf"/>
</dbReference>
<feature type="non-terminal residue" evidence="8">
    <location>
        <position position="1"/>
    </location>
</feature>
<dbReference type="GO" id="GO:0046839">
    <property type="term" value="P:phospholipid dephosphorylation"/>
    <property type="evidence" value="ECO:0007669"/>
    <property type="project" value="TreeGrafter"/>
</dbReference>
<dbReference type="PANTHER" id="PTHR10165">
    <property type="entry name" value="LIPID PHOSPHATE PHOSPHATASE"/>
    <property type="match status" value="1"/>
</dbReference>
<dbReference type="SMART" id="SM00014">
    <property type="entry name" value="acidPPc"/>
    <property type="match status" value="1"/>
</dbReference>
<keyword evidence="3 6" id="KW-0812">Transmembrane</keyword>
<dbReference type="GO" id="GO:0007165">
    <property type="term" value="P:signal transduction"/>
    <property type="evidence" value="ECO:0007669"/>
    <property type="project" value="TreeGrafter"/>
</dbReference>
<dbReference type="OrthoDB" id="8907274at2759"/>
<dbReference type="Proteomes" id="UP000014760">
    <property type="component" value="Unassembled WGS sequence"/>
</dbReference>
<dbReference type="EnsemblMetazoa" id="CapteT97189">
    <property type="protein sequence ID" value="CapteP97189"/>
    <property type="gene ID" value="CapteG97189"/>
</dbReference>
<dbReference type="SUPFAM" id="SSF48317">
    <property type="entry name" value="Acid phosphatase/Vanadium-dependent haloperoxidase"/>
    <property type="match status" value="1"/>
</dbReference>
<evidence type="ECO:0000256" key="3">
    <source>
        <dbReference type="ARBA" id="ARBA00022692"/>
    </source>
</evidence>
<proteinExistence type="inferred from homology"/>
<evidence type="ECO:0000313" key="8">
    <source>
        <dbReference type="EMBL" id="ELU17524.1"/>
    </source>
</evidence>
<protein>
    <recommendedName>
        <fullName evidence="7">Phosphatidic acid phosphatase type 2/haloperoxidase domain-containing protein</fullName>
    </recommendedName>
</protein>
<evidence type="ECO:0000256" key="2">
    <source>
        <dbReference type="ARBA" id="ARBA00008816"/>
    </source>
</evidence>
<name>R7VFW3_CAPTE</name>
<evidence type="ECO:0000313" key="9">
    <source>
        <dbReference type="EnsemblMetazoa" id="CapteP97189"/>
    </source>
</evidence>
<comment type="similarity">
    <text evidence="2">Belongs to the PA-phosphatase related phosphoesterase family.</text>
</comment>
<reference evidence="9" key="3">
    <citation type="submission" date="2015-06" db="UniProtKB">
        <authorList>
            <consortium name="EnsemblMetazoa"/>
        </authorList>
    </citation>
    <scope>IDENTIFICATION</scope>
</reference>
<dbReference type="GO" id="GO:0006644">
    <property type="term" value="P:phospholipid metabolic process"/>
    <property type="evidence" value="ECO:0007669"/>
    <property type="project" value="InterPro"/>
</dbReference>
<dbReference type="HOGENOM" id="CLU_021458_3_2_1"/>
<evidence type="ECO:0000256" key="6">
    <source>
        <dbReference type="SAM" id="Phobius"/>
    </source>
</evidence>
<gene>
    <name evidence="8" type="ORF">CAPTEDRAFT_97189</name>
</gene>
<keyword evidence="5 6" id="KW-0472">Membrane</keyword>
<feature type="transmembrane region" description="Helical" evidence="6">
    <location>
        <begin position="169"/>
        <end position="187"/>
    </location>
</feature>
<dbReference type="InterPro" id="IPR000326">
    <property type="entry name" value="PAP2/HPO"/>
</dbReference>
<accession>R7VFW3</accession>
<evidence type="ECO:0000256" key="4">
    <source>
        <dbReference type="ARBA" id="ARBA00022989"/>
    </source>
</evidence>
<dbReference type="Gene3D" id="1.20.144.10">
    <property type="entry name" value="Phosphatidic acid phosphatase type 2/haloperoxidase"/>
    <property type="match status" value="1"/>
</dbReference>
<evidence type="ECO:0000313" key="10">
    <source>
        <dbReference type="Proteomes" id="UP000014760"/>
    </source>
</evidence>
<dbReference type="FunCoup" id="R7VFW3">
    <property type="interactions" value="286"/>
</dbReference>
<reference evidence="10" key="1">
    <citation type="submission" date="2012-12" db="EMBL/GenBank/DDBJ databases">
        <authorList>
            <person name="Hellsten U."/>
            <person name="Grimwood J."/>
            <person name="Chapman J.A."/>
            <person name="Shapiro H."/>
            <person name="Aerts A."/>
            <person name="Otillar R.P."/>
            <person name="Terry A.Y."/>
            <person name="Boore J.L."/>
            <person name="Simakov O."/>
            <person name="Marletaz F."/>
            <person name="Cho S.-J."/>
            <person name="Edsinger-Gonzales E."/>
            <person name="Havlak P."/>
            <person name="Kuo D.-H."/>
            <person name="Larsson T."/>
            <person name="Lv J."/>
            <person name="Arendt D."/>
            <person name="Savage R."/>
            <person name="Osoegawa K."/>
            <person name="de Jong P."/>
            <person name="Lindberg D.R."/>
            <person name="Seaver E.C."/>
            <person name="Weisblat D.A."/>
            <person name="Putnam N.H."/>
            <person name="Grigoriev I.V."/>
            <person name="Rokhsar D.S."/>
        </authorList>
    </citation>
    <scope>NUCLEOTIDE SEQUENCE</scope>
    <source>
        <strain evidence="10">I ESC-2004</strain>
    </source>
</reference>
<feature type="transmembrane region" description="Helical" evidence="6">
    <location>
        <begin position="223"/>
        <end position="242"/>
    </location>
</feature>
<dbReference type="Pfam" id="PF01569">
    <property type="entry name" value="PAP2"/>
    <property type="match status" value="1"/>
</dbReference>
<comment type="subcellular location">
    <subcellularLocation>
        <location evidence="1">Membrane</location>
        <topology evidence="1">Multi-pass membrane protein</topology>
    </subcellularLocation>
</comment>
<evidence type="ECO:0000256" key="5">
    <source>
        <dbReference type="ARBA" id="ARBA00023136"/>
    </source>
</evidence>
<evidence type="ECO:0000259" key="7">
    <source>
        <dbReference type="SMART" id="SM00014"/>
    </source>
</evidence>
<keyword evidence="4 6" id="KW-1133">Transmembrane helix</keyword>
<dbReference type="InterPro" id="IPR043216">
    <property type="entry name" value="PAP-like"/>
</dbReference>
<dbReference type="GO" id="GO:0005886">
    <property type="term" value="C:plasma membrane"/>
    <property type="evidence" value="ECO:0007669"/>
    <property type="project" value="TreeGrafter"/>
</dbReference>
<feature type="transmembrane region" description="Helical" evidence="6">
    <location>
        <begin position="91"/>
        <end position="112"/>
    </location>
</feature>
<feature type="transmembrane region" description="Helical" evidence="6">
    <location>
        <begin position="35"/>
        <end position="55"/>
    </location>
</feature>
<sequence>GIPLLLCETHVLKPFKRGFFCDDPSIHYPFHPSTFNSLVALILGSGIPVAVILTVEYIHYHRSKQCNGPPPESSFKITVFGREVSPFLVSLYKYIGGLIFACEIGGMTIDVIKFSLGGLRPHFLAVCIPDWSKINCTDSFGNVRYITDYTCTNEDAEELLEARLTFPSGHANIAFAGLIYLCLYLQVRVQWRTYQMMKHAFQAVLVFLAVYISATRVSDFQHHMADIVAGAFIGAGSAVFVVS</sequence>
<feature type="domain" description="Phosphatidic acid phosphatase type 2/haloperoxidase" evidence="7">
    <location>
        <begin position="95"/>
        <end position="242"/>
    </location>
</feature>
<keyword evidence="10" id="KW-1185">Reference proteome</keyword>
<dbReference type="PANTHER" id="PTHR10165:SF103">
    <property type="entry name" value="PHOSPHOLIPID PHOSPHATASE HOMOLOG 1.2 HOMOLOG"/>
    <property type="match status" value="1"/>
</dbReference>
<organism evidence="8">
    <name type="scientific">Capitella teleta</name>
    <name type="common">Polychaete worm</name>
    <dbReference type="NCBI Taxonomy" id="283909"/>
    <lineage>
        <taxon>Eukaryota</taxon>
        <taxon>Metazoa</taxon>
        <taxon>Spiralia</taxon>
        <taxon>Lophotrochozoa</taxon>
        <taxon>Annelida</taxon>
        <taxon>Polychaeta</taxon>
        <taxon>Sedentaria</taxon>
        <taxon>Scolecida</taxon>
        <taxon>Capitellidae</taxon>
        <taxon>Capitella</taxon>
    </lineage>
</organism>
<dbReference type="EMBL" id="KB292487">
    <property type="protein sequence ID" value="ELU17524.1"/>
    <property type="molecule type" value="Genomic_DNA"/>
</dbReference>
<reference evidence="8 10" key="2">
    <citation type="journal article" date="2013" name="Nature">
        <title>Insights into bilaterian evolution from three spiralian genomes.</title>
        <authorList>
            <person name="Simakov O."/>
            <person name="Marletaz F."/>
            <person name="Cho S.J."/>
            <person name="Edsinger-Gonzales E."/>
            <person name="Havlak P."/>
            <person name="Hellsten U."/>
            <person name="Kuo D.H."/>
            <person name="Larsson T."/>
            <person name="Lv J."/>
            <person name="Arendt D."/>
            <person name="Savage R."/>
            <person name="Osoegawa K."/>
            <person name="de Jong P."/>
            <person name="Grimwood J."/>
            <person name="Chapman J.A."/>
            <person name="Shapiro H."/>
            <person name="Aerts A."/>
            <person name="Otillar R.P."/>
            <person name="Terry A.Y."/>
            <person name="Boore J.L."/>
            <person name="Grigoriev I.V."/>
            <person name="Lindberg D.R."/>
            <person name="Seaver E.C."/>
            <person name="Weisblat D.A."/>
            <person name="Putnam N.H."/>
            <person name="Rokhsar D.S."/>
        </authorList>
    </citation>
    <scope>NUCLEOTIDE SEQUENCE</scope>
    <source>
        <strain evidence="8 10">I ESC-2004</strain>
    </source>
</reference>
<dbReference type="AlphaFoldDB" id="R7VFW3"/>
<dbReference type="STRING" id="283909.R7VFW3"/>
<dbReference type="GO" id="GO:0008195">
    <property type="term" value="F:phosphatidate phosphatase activity"/>
    <property type="evidence" value="ECO:0007669"/>
    <property type="project" value="TreeGrafter"/>
</dbReference>
<dbReference type="EMBL" id="AMQN01016860">
    <property type="status" value="NOT_ANNOTATED_CDS"/>
    <property type="molecule type" value="Genomic_DNA"/>
</dbReference>